<keyword evidence="3" id="KW-1185">Reference proteome</keyword>
<accession>R7SGH7</accession>
<evidence type="ECO:0000313" key="2">
    <source>
        <dbReference type="EMBL" id="EJC97402.1"/>
    </source>
</evidence>
<gene>
    <name evidence="2" type="ORF">FOMMEDRAFT_163562</name>
</gene>
<protein>
    <submittedName>
        <fullName evidence="2">Uncharacterized protein</fullName>
    </submittedName>
</protein>
<dbReference type="EMBL" id="JH718718">
    <property type="protein sequence ID" value="EJC97402.1"/>
    <property type="molecule type" value="Genomic_DNA"/>
</dbReference>
<dbReference type="RefSeq" id="XP_007272335.1">
    <property type="nucleotide sequence ID" value="XM_007272273.1"/>
</dbReference>
<sequence>MTTPQAQSSLLLRVHSPSPRALSFPTHHPMLDITLDGPTPCAFIFPSARPPLTPPEPSPSTPSISSSLFDPERPGDTPLKSSTTTAEFTAPLIARSRSTPRISTQANHSRSLHAVAVHPSFLSYCYSLITLNSSHRHNLNLHNLLDFNSHTHAIQLAGTERRPKRGNEDYIKRPENAFFLL</sequence>
<feature type="compositionally biased region" description="Pro residues" evidence="1">
    <location>
        <begin position="48"/>
        <end position="60"/>
    </location>
</feature>
<name>R7SGH7_FOMME</name>
<proteinExistence type="predicted"/>
<organism evidence="2 3">
    <name type="scientific">Fomitiporia mediterranea (strain MF3/22)</name>
    <name type="common">Grapevine white-rot fungus</name>
    <dbReference type="NCBI Taxonomy" id="694068"/>
    <lineage>
        <taxon>Eukaryota</taxon>
        <taxon>Fungi</taxon>
        <taxon>Dikarya</taxon>
        <taxon>Basidiomycota</taxon>
        <taxon>Agaricomycotina</taxon>
        <taxon>Agaricomycetes</taxon>
        <taxon>Hymenochaetales</taxon>
        <taxon>Hymenochaetaceae</taxon>
        <taxon>Fomitiporia</taxon>
    </lineage>
</organism>
<dbReference type="GeneID" id="18676031"/>
<feature type="region of interest" description="Disordered" evidence="1">
    <location>
        <begin position="46"/>
        <end position="86"/>
    </location>
</feature>
<dbReference type="KEGG" id="fme:FOMMEDRAFT_163562"/>
<reference evidence="3" key="1">
    <citation type="journal article" date="2012" name="Science">
        <title>The Paleozoic origin of enzymatic lignin decomposition reconstructed from 31 fungal genomes.</title>
        <authorList>
            <person name="Floudas D."/>
            <person name="Binder M."/>
            <person name="Riley R."/>
            <person name="Barry K."/>
            <person name="Blanchette R.A."/>
            <person name="Henrissat B."/>
            <person name="Martinez A.T."/>
            <person name="Otillar R."/>
            <person name="Spatafora J.W."/>
            <person name="Yadav J.S."/>
            <person name="Aerts A."/>
            <person name="Benoit I."/>
            <person name="Boyd A."/>
            <person name="Carlson A."/>
            <person name="Copeland A."/>
            <person name="Coutinho P.M."/>
            <person name="de Vries R.P."/>
            <person name="Ferreira P."/>
            <person name="Findley K."/>
            <person name="Foster B."/>
            <person name="Gaskell J."/>
            <person name="Glotzer D."/>
            <person name="Gorecki P."/>
            <person name="Heitman J."/>
            <person name="Hesse C."/>
            <person name="Hori C."/>
            <person name="Igarashi K."/>
            <person name="Jurgens J.A."/>
            <person name="Kallen N."/>
            <person name="Kersten P."/>
            <person name="Kohler A."/>
            <person name="Kuees U."/>
            <person name="Kumar T.K.A."/>
            <person name="Kuo A."/>
            <person name="LaButti K."/>
            <person name="Larrondo L.F."/>
            <person name="Lindquist E."/>
            <person name="Ling A."/>
            <person name="Lombard V."/>
            <person name="Lucas S."/>
            <person name="Lundell T."/>
            <person name="Martin R."/>
            <person name="McLaughlin D.J."/>
            <person name="Morgenstern I."/>
            <person name="Morin E."/>
            <person name="Murat C."/>
            <person name="Nagy L.G."/>
            <person name="Nolan M."/>
            <person name="Ohm R.A."/>
            <person name="Patyshakuliyeva A."/>
            <person name="Rokas A."/>
            <person name="Ruiz-Duenas F.J."/>
            <person name="Sabat G."/>
            <person name="Salamov A."/>
            <person name="Samejima M."/>
            <person name="Schmutz J."/>
            <person name="Slot J.C."/>
            <person name="St John F."/>
            <person name="Stenlid J."/>
            <person name="Sun H."/>
            <person name="Sun S."/>
            <person name="Syed K."/>
            <person name="Tsang A."/>
            <person name="Wiebenga A."/>
            <person name="Young D."/>
            <person name="Pisabarro A."/>
            <person name="Eastwood D.C."/>
            <person name="Martin F."/>
            <person name="Cullen D."/>
            <person name="Grigoriev I.V."/>
            <person name="Hibbett D.S."/>
        </authorList>
    </citation>
    <scope>NUCLEOTIDE SEQUENCE [LARGE SCALE GENOMIC DNA]</scope>
    <source>
        <strain evidence="3">MF3/22</strain>
    </source>
</reference>
<dbReference type="Proteomes" id="UP000053630">
    <property type="component" value="Unassembled WGS sequence"/>
</dbReference>
<dbReference type="AlphaFoldDB" id="R7SGH7"/>
<evidence type="ECO:0000256" key="1">
    <source>
        <dbReference type="SAM" id="MobiDB-lite"/>
    </source>
</evidence>
<evidence type="ECO:0000313" key="3">
    <source>
        <dbReference type="Proteomes" id="UP000053630"/>
    </source>
</evidence>